<dbReference type="InterPro" id="IPR030217">
    <property type="entry name" value="NXF_fam"/>
</dbReference>
<feature type="domain" description="NXF1/2/3/5-like leucine-rich repeat" evidence="8">
    <location>
        <begin position="146"/>
        <end position="270"/>
    </location>
</feature>
<reference evidence="9" key="2">
    <citation type="submission" date="2019-03" db="EMBL/GenBank/DDBJ databases">
        <authorList>
            <person name="Warren W.C."/>
            <person name="Johnson G.S."/>
        </authorList>
    </citation>
    <scope>NUCLEOTIDE SEQUENCE [LARGE SCALE GENOMIC DNA]</scope>
    <source>
        <strain evidence="9">Basenji</strain>
    </source>
</reference>
<dbReference type="Pfam" id="PF22602">
    <property type="entry name" value="NXF_NTF2"/>
    <property type="match status" value="1"/>
</dbReference>
<evidence type="ECO:0000313" key="11">
    <source>
        <dbReference type="Proteomes" id="UP000694429"/>
    </source>
</evidence>
<dbReference type="InterPro" id="IPR015245">
    <property type="entry name" value="Tap_RNA-bd"/>
</dbReference>
<dbReference type="InterPro" id="IPR032710">
    <property type="entry name" value="NTF2-like_dom_sf"/>
</dbReference>
<keyword evidence="5" id="KW-0539">Nucleus</keyword>
<comment type="similarity">
    <text evidence="2">Belongs to the NXF family.</text>
</comment>
<dbReference type="SUPFAM" id="SSF54928">
    <property type="entry name" value="RNA-binding domain, RBD"/>
    <property type="match status" value="1"/>
</dbReference>
<dbReference type="GO" id="GO:0006406">
    <property type="term" value="P:mRNA export from nucleus"/>
    <property type="evidence" value="ECO:0007669"/>
    <property type="project" value="InterPro"/>
</dbReference>
<name>A0A8C0MN04_CANLF</name>
<evidence type="ECO:0000256" key="4">
    <source>
        <dbReference type="ARBA" id="ARBA00022816"/>
    </source>
</evidence>
<evidence type="ECO:0000256" key="3">
    <source>
        <dbReference type="ARBA" id="ARBA00022448"/>
    </source>
</evidence>
<evidence type="ECO:0000256" key="5">
    <source>
        <dbReference type="ARBA" id="ARBA00023242"/>
    </source>
</evidence>
<dbReference type="GO" id="GO:0005634">
    <property type="term" value="C:nucleus"/>
    <property type="evidence" value="ECO:0007669"/>
    <property type="project" value="UniProtKB-SubCell"/>
</dbReference>
<dbReference type="InterPro" id="IPR012677">
    <property type="entry name" value="Nucleotide-bd_a/b_plait_sf"/>
</dbReference>
<comment type="subcellular location">
    <subcellularLocation>
        <location evidence="1">Nucleus</location>
    </subcellularLocation>
</comment>
<evidence type="ECO:0000256" key="1">
    <source>
        <dbReference type="ARBA" id="ARBA00004123"/>
    </source>
</evidence>
<evidence type="ECO:0000259" key="8">
    <source>
        <dbReference type="Pfam" id="PF24048"/>
    </source>
</evidence>
<dbReference type="InterPro" id="IPR002075">
    <property type="entry name" value="NTF2_dom"/>
</dbReference>
<organism evidence="9 11">
    <name type="scientific">Canis lupus familiaris</name>
    <name type="common">Dog</name>
    <name type="synonym">Canis familiaris</name>
    <dbReference type="NCBI Taxonomy" id="9615"/>
    <lineage>
        <taxon>Eukaryota</taxon>
        <taxon>Metazoa</taxon>
        <taxon>Chordata</taxon>
        <taxon>Craniata</taxon>
        <taxon>Vertebrata</taxon>
        <taxon>Euteleostomi</taxon>
        <taxon>Mammalia</taxon>
        <taxon>Eutheria</taxon>
        <taxon>Laurasiatheria</taxon>
        <taxon>Carnivora</taxon>
        <taxon>Caniformia</taxon>
        <taxon>Canidae</taxon>
        <taxon>Canis</taxon>
    </lineage>
</organism>
<dbReference type="Gene3D" id="3.10.450.50">
    <property type="match status" value="1"/>
</dbReference>
<evidence type="ECO:0008006" key="12">
    <source>
        <dbReference type="Google" id="ProtNLM"/>
    </source>
</evidence>
<dbReference type="Pfam" id="PF09162">
    <property type="entry name" value="Tap-RNA_bind"/>
    <property type="match status" value="1"/>
</dbReference>
<dbReference type="Proteomes" id="UP000694429">
    <property type="component" value="Chromosome X"/>
</dbReference>
<dbReference type="AlphaFoldDB" id="A0A8C0MN04"/>
<evidence type="ECO:0000313" key="10">
    <source>
        <dbReference type="Ensembl" id="ENSCAFP00040033447.1"/>
    </source>
</evidence>
<proteinExistence type="inferred from homology"/>
<evidence type="ECO:0000259" key="6">
    <source>
        <dbReference type="Pfam" id="PF09162"/>
    </source>
</evidence>
<keyword evidence="3" id="KW-0813">Transport</keyword>
<dbReference type="Gene3D" id="3.80.10.10">
    <property type="entry name" value="Ribonuclease Inhibitor"/>
    <property type="match status" value="1"/>
</dbReference>
<accession>A0A8C0MN04</accession>
<dbReference type="SUPFAM" id="SSF54427">
    <property type="entry name" value="NTF2-like"/>
    <property type="match status" value="1"/>
</dbReference>
<reference evidence="9" key="3">
    <citation type="submission" date="2025-05" db="UniProtKB">
        <authorList>
            <consortium name="Ensembl"/>
        </authorList>
    </citation>
    <scope>IDENTIFICATION</scope>
</reference>
<dbReference type="PANTHER" id="PTHR10662">
    <property type="entry name" value="NUCLEAR RNA EXPORT FACTOR"/>
    <property type="match status" value="1"/>
</dbReference>
<dbReference type="InterPro" id="IPR057125">
    <property type="entry name" value="NXF1/2/3/5-like_LRR"/>
</dbReference>
<sequence>MDTPFYPLPHSTVSTFQPNNSSVKWHNECQDRAFPERDMENKQDGNSGGWFRIPYGIKYNKTWIINSIQSHCSVPFTVVDFHYLKDGAQFFIQDACAASALKDINCKISDEENQKLSIHVSPSAVPYSVQNKLDPEEMEQLKLTMSKHYDISQKALDLHKLRFDPELMDHDMDIILNRRNCMAATLQVIKENFPELLSLNLCKNKLYQLDGLSDIVEMSPTIKSLNLSKNESVWELCKIKGLKLEELWLKGNPLCNTFPNQYTYVRSVVTFVTPPRDLFTLGESYKGSEILKNLILQFLLQNGLEEYFKDSRDIKKVKDPVLRVLLLKHTKYDIVDSLNMLPKTQHDLNSFVVDLSVQTVSMGFLPWANQESQKWGCCSIPGKCCIVGTAWGQTPIPA</sequence>
<dbReference type="Proteomes" id="UP000694542">
    <property type="component" value="Chromosome X"/>
</dbReference>
<dbReference type="SUPFAM" id="SSF52058">
    <property type="entry name" value="L domain-like"/>
    <property type="match status" value="1"/>
</dbReference>
<evidence type="ECO:0000313" key="9">
    <source>
        <dbReference type="Ensembl" id="ENSCAFP00030012198.1"/>
    </source>
</evidence>
<feature type="domain" description="Nuclear RNA export factor Tap RNA-binding" evidence="6">
    <location>
        <begin position="50"/>
        <end position="127"/>
    </location>
</feature>
<dbReference type="Gene3D" id="3.30.70.330">
    <property type="match status" value="1"/>
</dbReference>
<dbReference type="GO" id="GO:0003723">
    <property type="term" value="F:RNA binding"/>
    <property type="evidence" value="ECO:0007669"/>
    <property type="project" value="InterPro"/>
</dbReference>
<dbReference type="InterPro" id="IPR032675">
    <property type="entry name" value="LRR_dom_sf"/>
</dbReference>
<protein>
    <recommendedName>
        <fullName evidence="12">Nuclear RNA export factor Tap RNA-binding domain-containing protein</fullName>
    </recommendedName>
</protein>
<keyword evidence="4" id="KW-0509">mRNA transport</keyword>
<dbReference type="Ensembl" id="ENSCAFT00040038352.1">
    <property type="protein sequence ID" value="ENSCAFP00040033447.1"/>
    <property type="gene ID" value="ENSCAFG00040020694.1"/>
</dbReference>
<dbReference type="Ensembl" id="ENSCAFT00030013969.1">
    <property type="protein sequence ID" value="ENSCAFP00030012198.1"/>
    <property type="gene ID" value="ENSCAFG00030007547.1"/>
</dbReference>
<dbReference type="PANTHER" id="PTHR10662:SF15">
    <property type="entry name" value="NUCLEAR RNA EXPORT FACTOR 5"/>
    <property type="match status" value="1"/>
</dbReference>
<evidence type="ECO:0000256" key="2">
    <source>
        <dbReference type="ARBA" id="ARBA00009285"/>
    </source>
</evidence>
<dbReference type="InterPro" id="IPR035979">
    <property type="entry name" value="RBD_domain_sf"/>
</dbReference>
<dbReference type="Pfam" id="PF24048">
    <property type="entry name" value="LRR_NXF1-5"/>
    <property type="match status" value="1"/>
</dbReference>
<dbReference type="GO" id="GO:0005737">
    <property type="term" value="C:cytoplasm"/>
    <property type="evidence" value="ECO:0007669"/>
    <property type="project" value="InterPro"/>
</dbReference>
<feature type="domain" description="Nuclear transport factor 2" evidence="7">
    <location>
        <begin position="302"/>
        <end position="361"/>
    </location>
</feature>
<reference evidence="10" key="1">
    <citation type="submission" date="2018-10" db="EMBL/GenBank/DDBJ databases">
        <title>De novo assembly of a Great Dane genome.</title>
        <authorList>
            <person name="Kidd J.M."/>
            <person name="Pendleton A.L."/>
            <person name="Shen F."/>
            <person name="Emery S."/>
        </authorList>
    </citation>
    <scope>NUCLEOTIDE SEQUENCE [LARGE SCALE GENOMIC DNA]</scope>
    <source>
        <strain evidence="10">Great Dane</strain>
    </source>
</reference>
<evidence type="ECO:0000259" key="7">
    <source>
        <dbReference type="Pfam" id="PF22602"/>
    </source>
</evidence>